<dbReference type="Pfam" id="PF10294">
    <property type="entry name" value="Methyltransf_16"/>
    <property type="match status" value="1"/>
</dbReference>
<evidence type="ECO:0000256" key="3">
    <source>
        <dbReference type="ARBA" id="ARBA00020594"/>
    </source>
</evidence>
<reference evidence="7 8" key="1">
    <citation type="submission" date="2016-03" db="EMBL/GenBank/DDBJ databases">
        <authorList>
            <person name="Ploux O."/>
        </authorList>
    </citation>
    <scope>NUCLEOTIDE SEQUENCE [LARGE SCALE GENOMIC DNA]</scope>
    <source>
        <strain evidence="7 8">R-45370</strain>
    </source>
</reference>
<comment type="subcellular location">
    <subcellularLocation>
        <location evidence="1">Cytoplasm</location>
    </subcellularLocation>
</comment>
<keyword evidence="6 7" id="KW-0808">Transferase</keyword>
<dbReference type="RefSeq" id="WP_066980391.1">
    <property type="nucleotide sequence ID" value="NZ_LUUI01000091.1"/>
</dbReference>
<keyword evidence="8" id="KW-1185">Reference proteome</keyword>
<dbReference type="OrthoDB" id="264333at2"/>
<evidence type="ECO:0000313" key="7">
    <source>
        <dbReference type="EMBL" id="OAI17023.1"/>
    </source>
</evidence>
<dbReference type="SUPFAM" id="SSF53335">
    <property type="entry name" value="S-adenosyl-L-methionine-dependent methyltransferases"/>
    <property type="match status" value="1"/>
</dbReference>
<dbReference type="EC" id="2.1.1.60" evidence="2"/>
<dbReference type="PANTHER" id="PTHR13539:SF3">
    <property type="entry name" value="CALMODULIN-LYSINE N-METHYLTRANSFERASE"/>
    <property type="match status" value="1"/>
</dbReference>
<dbReference type="AlphaFoldDB" id="A0A177NHU0"/>
<evidence type="ECO:0000256" key="1">
    <source>
        <dbReference type="ARBA" id="ARBA00004496"/>
    </source>
</evidence>
<organism evidence="7 8">
    <name type="scientific">Methylomonas lenta</name>
    <dbReference type="NCBI Taxonomy" id="980561"/>
    <lineage>
        <taxon>Bacteria</taxon>
        <taxon>Pseudomonadati</taxon>
        <taxon>Pseudomonadota</taxon>
        <taxon>Gammaproteobacteria</taxon>
        <taxon>Methylococcales</taxon>
        <taxon>Methylococcaceae</taxon>
        <taxon>Methylomonas</taxon>
    </lineage>
</organism>
<evidence type="ECO:0000256" key="2">
    <source>
        <dbReference type="ARBA" id="ARBA00011914"/>
    </source>
</evidence>
<dbReference type="Gene3D" id="3.40.50.150">
    <property type="entry name" value="Vaccinia Virus protein VP39"/>
    <property type="match status" value="1"/>
</dbReference>
<dbReference type="InterPro" id="IPR019410">
    <property type="entry name" value="Methyltransf_16"/>
</dbReference>
<dbReference type="EMBL" id="LUUI01000091">
    <property type="protein sequence ID" value="OAI17023.1"/>
    <property type="molecule type" value="Genomic_DNA"/>
</dbReference>
<dbReference type="GO" id="GO:0005737">
    <property type="term" value="C:cytoplasm"/>
    <property type="evidence" value="ECO:0007669"/>
    <property type="project" value="UniProtKB-SubCell"/>
</dbReference>
<evidence type="ECO:0000256" key="6">
    <source>
        <dbReference type="ARBA" id="ARBA00022679"/>
    </source>
</evidence>
<dbReference type="CDD" id="cd02440">
    <property type="entry name" value="AdoMet_MTases"/>
    <property type="match status" value="1"/>
</dbReference>
<evidence type="ECO:0000256" key="4">
    <source>
        <dbReference type="ARBA" id="ARBA00022490"/>
    </source>
</evidence>
<comment type="caution">
    <text evidence="7">The sequence shown here is derived from an EMBL/GenBank/DDBJ whole genome shotgun (WGS) entry which is preliminary data.</text>
</comment>
<protein>
    <recommendedName>
        <fullName evidence="3">Calmodulin-lysine N-methyltransferase</fullName>
        <ecNumber evidence="2">2.1.1.60</ecNumber>
    </recommendedName>
</protein>
<dbReference type="InterPro" id="IPR025800">
    <property type="entry name" value="CaM-Lys-N-MeTrfase"/>
</dbReference>
<gene>
    <name evidence="7" type="ORF">A1359_00245</name>
</gene>
<name>A0A177NHU0_9GAMM</name>
<dbReference type="STRING" id="980561.A1359_00245"/>
<dbReference type="GO" id="GO:0018025">
    <property type="term" value="F:calmodulin-lysine N-methyltransferase activity"/>
    <property type="evidence" value="ECO:0007669"/>
    <property type="project" value="UniProtKB-EC"/>
</dbReference>
<dbReference type="GO" id="GO:0032259">
    <property type="term" value="P:methylation"/>
    <property type="evidence" value="ECO:0007669"/>
    <property type="project" value="UniProtKB-KW"/>
</dbReference>
<dbReference type="PANTHER" id="PTHR13539">
    <property type="entry name" value="CALMODULIN-LYSINE N-METHYLTRANSFERASE"/>
    <property type="match status" value="1"/>
</dbReference>
<evidence type="ECO:0000313" key="8">
    <source>
        <dbReference type="Proteomes" id="UP000078476"/>
    </source>
</evidence>
<sequence length="230" mass="25786">MSDYQVKYEIVTVANIEYHIRSLLDLQQYSDPEGKAQQTGLSSANWSLFGQIWPSARVLALAMNSFDLAGKRILEIGAGLGLASLVIHRRDGDITVSDWHPLTEDFLLENLLLNELGPLKYETSNWFDNNHDLGQFDLIIGSDLLYERQQPGQLADFIDRHASPVAEIIIVDPDRGNRAGFCQQMDTLGFSLTMVKANRFLENGTPYKGRFLSFLRSGPTHADTVLTSCH</sequence>
<dbReference type="Proteomes" id="UP000078476">
    <property type="component" value="Unassembled WGS sequence"/>
</dbReference>
<keyword evidence="5 7" id="KW-0489">Methyltransferase</keyword>
<dbReference type="InterPro" id="IPR029063">
    <property type="entry name" value="SAM-dependent_MTases_sf"/>
</dbReference>
<evidence type="ECO:0000256" key="5">
    <source>
        <dbReference type="ARBA" id="ARBA00022603"/>
    </source>
</evidence>
<accession>A0A177NHU0</accession>
<proteinExistence type="predicted"/>
<keyword evidence="4" id="KW-0963">Cytoplasm</keyword>